<dbReference type="RefSeq" id="WP_112156780.1">
    <property type="nucleotide sequence ID" value="NZ_QKRX01000001.1"/>
</dbReference>
<dbReference type="Pfam" id="PF13598">
    <property type="entry name" value="DUF4139"/>
    <property type="match status" value="1"/>
</dbReference>
<reference evidence="3 4" key="1">
    <citation type="submission" date="2018-06" db="EMBL/GenBank/DDBJ databases">
        <title>Nitrincola tibetense sp. nov., isolated from Lake XuguoCo on Tibetan Plateau.</title>
        <authorList>
            <person name="Xing P."/>
        </authorList>
    </citation>
    <scope>NUCLEOTIDE SEQUENCE [LARGE SCALE GENOMIC DNA]</scope>
    <source>
        <strain evidence="4">xg18</strain>
    </source>
</reference>
<comment type="caution">
    <text evidence="3">The sequence shown here is derived from an EMBL/GenBank/DDBJ whole genome shotgun (WGS) entry which is preliminary data.</text>
</comment>
<protein>
    <recommendedName>
        <fullName evidence="2">DUF4139 domain-containing protein</fullName>
    </recommendedName>
</protein>
<organism evidence="3 4">
    <name type="scientific">Nitrincola tibetensis</name>
    <dbReference type="NCBI Taxonomy" id="2219697"/>
    <lineage>
        <taxon>Bacteria</taxon>
        <taxon>Pseudomonadati</taxon>
        <taxon>Pseudomonadota</taxon>
        <taxon>Gammaproteobacteria</taxon>
        <taxon>Oceanospirillales</taxon>
        <taxon>Oceanospirillaceae</taxon>
        <taxon>Nitrincola</taxon>
    </lineage>
</organism>
<dbReference type="EMBL" id="QKRX01000001">
    <property type="protein sequence ID" value="RAU19733.1"/>
    <property type="molecule type" value="Genomic_DNA"/>
</dbReference>
<gene>
    <name evidence="3" type="ORF">DN062_01215</name>
</gene>
<sequence>MNATLSRLAVLSLLCAPFATLAQAQLSLNSDPEKITLTLYHQDLAHIQDQRAIPALDANQSVYIEGVSPKLLTETLRIQGAGQVLEQSLIPAQLNYDRLLETHVGKPVTLAYRNPMSGDETLSRVTLLSLDGLRALIRQESGRVEPIDLHNGAWRFLFEEVPTQLNAQPVLGFRTQGTEVPGLLTLSYLSHGLGWSMDYRINLAQNGRSLSLEGLASLHNLSGTDFNNASLRLMAGDVKQGDPEPHRIMRAMAMADSYESAAPVQPSSLQGYYIYRWPSEITLKNQEHKLIPLISAQDLPAVLSYQHSFPIIPVLDNQRYDAQPNIQLRFNLPNIMDTSSPAPAGNIRVFRPDTEGEMQFIGAGSIGNLGSGEEASVTLGQAMDLSIQRRQVMFTDNEDSLLIQYEVTASNSARESRQVDLSAQFQQAWSLTESTHVMQEDNAGKLSWTMNLPAMGAETIRFTVELKKRMPRN</sequence>
<dbReference type="InterPro" id="IPR037291">
    <property type="entry name" value="DUF4139"/>
</dbReference>
<dbReference type="AlphaFoldDB" id="A0A364NRL8"/>
<proteinExistence type="predicted"/>
<accession>A0A364NRL8</accession>
<feature type="signal peptide" evidence="1">
    <location>
        <begin position="1"/>
        <end position="24"/>
    </location>
</feature>
<evidence type="ECO:0000256" key="1">
    <source>
        <dbReference type="SAM" id="SignalP"/>
    </source>
</evidence>
<dbReference type="Proteomes" id="UP000250744">
    <property type="component" value="Unassembled WGS sequence"/>
</dbReference>
<name>A0A364NRL8_9GAMM</name>
<evidence type="ECO:0000313" key="3">
    <source>
        <dbReference type="EMBL" id="RAU19733.1"/>
    </source>
</evidence>
<feature type="domain" description="DUF4139" evidence="2">
    <location>
        <begin position="184"/>
        <end position="466"/>
    </location>
</feature>
<keyword evidence="4" id="KW-1185">Reference proteome</keyword>
<dbReference type="PANTHER" id="PTHR38075">
    <property type="entry name" value="DUF4139 DOMAIN-CONTAINING PROTEIN"/>
    <property type="match status" value="1"/>
</dbReference>
<evidence type="ECO:0000313" key="4">
    <source>
        <dbReference type="Proteomes" id="UP000250744"/>
    </source>
</evidence>
<dbReference type="OrthoDB" id="9808067at2"/>
<feature type="chain" id="PRO_5017015980" description="DUF4139 domain-containing protein" evidence="1">
    <location>
        <begin position="25"/>
        <end position="473"/>
    </location>
</feature>
<dbReference type="PANTHER" id="PTHR38075:SF1">
    <property type="entry name" value="DUF4139 DOMAIN-CONTAINING PROTEIN"/>
    <property type="match status" value="1"/>
</dbReference>
<keyword evidence="1" id="KW-0732">Signal</keyword>
<evidence type="ECO:0000259" key="2">
    <source>
        <dbReference type="Pfam" id="PF13598"/>
    </source>
</evidence>